<organism evidence="1 2">
    <name type="scientific">Aspergillus pseudodeflectus</name>
    <dbReference type="NCBI Taxonomy" id="176178"/>
    <lineage>
        <taxon>Eukaryota</taxon>
        <taxon>Fungi</taxon>
        <taxon>Dikarya</taxon>
        <taxon>Ascomycota</taxon>
        <taxon>Pezizomycotina</taxon>
        <taxon>Eurotiomycetes</taxon>
        <taxon>Eurotiomycetidae</taxon>
        <taxon>Eurotiales</taxon>
        <taxon>Aspergillaceae</taxon>
        <taxon>Aspergillus</taxon>
        <taxon>Aspergillus subgen. Nidulantes</taxon>
    </lineage>
</organism>
<evidence type="ECO:0000313" key="2">
    <source>
        <dbReference type="Proteomes" id="UP001610444"/>
    </source>
</evidence>
<protein>
    <submittedName>
        <fullName evidence="1">Uncharacterized protein</fullName>
    </submittedName>
</protein>
<comment type="caution">
    <text evidence="1">The sequence shown here is derived from an EMBL/GenBank/DDBJ whole genome shotgun (WGS) entry which is preliminary data.</text>
</comment>
<keyword evidence="2" id="KW-1185">Reference proteome</keyword>
<dbReference type="Proteomes" id="UP001610444">
    <property type="component" value="Unassembled WGS sequence"/>
</dbReference>
<sequence>MKTQMDQSCLLKSRTTTDFQSEFSKIQPRHESGGCGVLVSWQTLNSNQIRAFRIHSRCFGASSQVSLSSWTSATCQASRLGKDLISVQFSRLFESIQQRIVSRWLICKWPYHRKFCQDKMLSEVGKRCPIAGLWNLERHHAVLLMVSLLRRSRNSSSENRKSEPSHRPWYTPGSVLHTLRPQWYFHLASASCRVAEKSAQTPPQKVSLRLPNFHTNRGLNFSCRSGRRPVRLSVLNFSLGFQVGQTHFWPQRLSRIGGGFSADKTRSNSQRCDEFRLMMLAPFSVRPHHAWDAEAKDDIAPSES</sequence>
<dbReference type="RefSeq" id="XP_070896099.1">
    <property type="nucleotide sequence ID" value="XM_071036623.1"/>
</dbReference>
<evidence type="ECO:0000313" key="1">
    <source>
        <dbReference type="EMBL" id="KAL2844404.1"/>
    </source>
</evidence>
<dbReference type="GeneID" id="98151787"/>
<reference evidence="1 2" key="1">
    <citation type="submission" date="2024-07" db="EMBL/GenBank/DDBJ databases">
        <title>Section-level genome sequencing and comparative genomics of Aspergillus sections Usti and Cavernicolus.</title>
        <authorList>
            <consortium name="Lawrence Berkeley National Laboratory"/>
            <person name="Nybo J.L."/>
            <person name="Vesth T.C."/>
            <person name="Theobald S."/>
            <person name="Frisvad J.C."/>
            <person name="Larsen T.O."/>
            <person name="Kjaerboelling I."/>
            <person name="Rothschild-Mancinelli K."/>
            <person name="Lyhne E.K."/>
            <person name="Kogle M.E."/>
            <person name="Barry K."/>
            <person name="Clum A."/>
            <person name="Na H."/>
            <person name="Ledsgaard L."/>
            <person name="Lin J."/>
            <person name="Lipzen A."/>
            <person name="Kuo A."/>
            <person name="Riley R."/>
            <person name="Mondo S."/>
            <person name="LaButti K."/>
            <person name="Haridas S."/>
            <person name="Pangalinan J."/>
            <person name="Salamov A.A."/>
            <person name="Simmons B.A."/>
            <person name="Magnuson J.K."/>
            <person name="Chen J."/>
            <person name="Drula E."/>
            <person name="Henrissat B."/>
            <person name="Wiebenga A."/>
            <person name="Lubbers R.J."/>
            <person name="Gomes A.C."/>
            <person name="Macurrencykelacurrency M.R."/>
            <person name="Stajich J."/>
            <person name="Grigoriev I.V."/>
            <person name="Mortensen U.H."/>
            <person name="De vries R.P."/>
            <person name="Baker S.E."/>
            <person name="Andersen M.R."/>
        </authorList>
    </citation>
    <scope>NUCLEOTIDE SEQUENCE [LARGE SCALE GENOMIC DNA]</scope>
    <source>
        <strain evidence="1 2">CBS 756.74</strain>
    </source>
</reference>
<proteinExistence type="predicted"/>
<accession>A0ABR4JWG1</accession>
<name>A0ABR4JWG1_9EURO</name>
<dbReference type="EMBL" id="JBFXLR010000041">
    <property type="protein sequence ID" value="KAL2844404.1"/>
    <property type="molecule type" value="Genomic_DNA"/>
</dbReference>
<gene>
    <name evidence="1" type="ORF">BJX68DRAFT_148286</name>
</gene>